<evidence type="ECO:0000256" key="1">
    <source>
        <dbReference type="ARBA" id="ARBA00022737"/>
    </source>
</evidence>
<feature type="repeat" description="ANK" evidence="3">
    <location>
        <begin position="162"/>
        <end position="194"/>
    </location>
</feature>
<evidence type="ECO:0000313" key="5">
    <source>
        <dbReference type="EMBL" id="KAF6832258.1"/>
    </source>
</evidence>
<dbReference type="Proteomes" id="UP000639643">
    <property type="component" value="Unassembled WGS sequence"/>
</dbReference>
<dbReference type="InterPro" id="IPR050745">
    <property type="entry name" value="Multifunctional_regulatory"/>
</dbReference>
<protein>
    <submittedName>
        <fullName evidence="5">Ankyrin unc44</fullName>
    </submittedName>
</protein>
<evidence type="ECO:0000313" key="6">
    <source>
        <dbReference type="Proteomes" id="UP000639643"/>
    </source>
</evidence>
<keyword evidence="1" id="KW-0677">Repeat</keyword>
<sequence>MSDDQDEAMSGLTMSEPIQSEPTMQGPRMERIPGLGGALGDFRISPFPPEMFMMIAEELGRHIRQQPALLQDASGVVPDDEVGSEVSEVTQYLVQSFPTLQMLTAGMVNKYFYAKIRDVALRWDAAGSAPKAVHFAAVKSNVGLLQRALIQPKSNPDFVPEDCCTPLLTAINNGNLEGVHLLLDHGANMGPDRRWVVPFGDIFVDNPTTMIDQNFYLQEVDVTPLHYCMIITPKRPDVALAILSRLPPEFNTIITDEGQKLLALAVATNYVELIGPLIERGAPLDQGGVTVHGRQTPLMHHATSREMVLRLMQAGVAARTPAAVGLNALHAVCLRRMDCREAIDELVKQQNNVDEPTAGSWARHTLIQAPDMMPIAAVPPTTALGLACRQLNYVHVRRLLDHGANPYGTNHVLGARDGPNSGNYYQVSPLHDLFLPDDLGGHPYAGSGPAISSAILESMAAIFGRDGSEALLRRHNVAMSDRVRLRAARIEARLWSHDRIARNAQMMGLERAASAYTPFELFFLQPLVDDERIPQAMLDACRGNELAQQVNNRMTPYAITPLIALLSNRVDHARGEANFYRPRLVEWLLQHGADPNITDAEGFSPLHYAAFWLDTAAIRLLLRYGARTPPPGTTDIMTPLEVALGALYTRKQVTDQDNLSPGVGSWQSMVELIDDNTRGEIVGLTSCVTRWKPVYEFPACAFPAVERRYHELELDDADLHSDLVHPGLCHTVMVREMIRTKRHEVVQMLIQGGERIRQPGHPNTRQPAQISARNIWLAGMNPVPPTPLDWASASTTSDDREIAETLIAAGARFSVYPPNFSSWNLSDRLLANRWLEVKDWCRVNHPQAIIDHHLG</sequence>
<dbReference type="SUPFAM" id="SSF48403">
    <property type="entry name" value="Ankyrin repeat"/>
    <property type="match status" value="1"/>
</dbReference>
<evidence type="ECO:0000256" key="3">
    <source>
        <dbReference type="PROSITE-ProRule" id="PRU00023"/>
    </source>
</evidence>
<dbReference type="Gene3D" id="1.25.40.20">
    <property type="entry name" value="Ankyrin repeat-containing domain"/>
    <property type="match status" value="2"/>
</dbReference>
<feature type="compositionally biased region" description="Polar residues" evidence="4">
    <location>
        <begin position="12"/>
        <end position="23"/>
    </location>
</feature>
<keyword evidence="6" id="KW-1185">Reference proteome</keyword>
<feature type="repeat" description="ANK" evidence="3">
    <location>
        <begin position="601"/>
        <end position="626"/>
    </location>
</feature>
<organism evidence="5 6">
    <name type="scientific">Colletotrichum musicola</name>
    <dbReference type="NCBI Taxonomy" id="2175873"/>
    <lineage>
        <taxon>Eukaryota</taxon>
        <taxon>Fungi</taxon>
        <taxon>Dikarya</taxon>
        <taxon>Ascomycota</taxon>
        <taxon>Pezizomycotina</taxon>
        <taxon>Sordariomycetes</taxon>
        <taxon>Hypocreomycetidae</taxon>
        <taxon>Glomerellales</taxon>
        <taxon>Glomerellaceae</taxon>
        <taxon>Colletotrichum</taxon>
        <taxon>Colletotrichum orchidearum species complex</taxon>
    </lineage>
</organism>
<accession>A0A8H6KJ90</accession>
<dbReference type="InterPro" id="IPR002110">
    <property type="entry name" value="Ankyrin_rpt"/>
</dbReference>
<reference evidence="5" key="1">
    <citation type="journal article" date="2020" name="Phytopathology">
        <title>Genome Sequence Resources of Colletotrichum truncatum, C. plurivorum, C. musicola, and C. sojae: Four Species Pathogenic to Soybean (Glycine max).</title>
        <authorList>
            <person name="Rogerio F."/>
            <person name="Boufleur T.R."/>
            <person name="Ciampi-Guillardi M."/>
            <person name="Sukno S.A."/>
            <person name="Thon M.R."/>
            <person name="Massola Junior N.S."/>
            <person name="Baroncelli R."/>
        </authorList>
    </citation>
    <scope>NUCLEOTIDE SEQUENCE</scope>
    <source>
        <strain evidence="5">LFN0074</strain>
    </source>
</reference>
<dbReference type="PANTHER" id="PTHR24189">
    <property type="entry name" value="MYOTROPHIN"/>
    <property type="match status" value="1"/>
</dbReference>
<keyword evidence="2 3" id="KW-0040">ANK repeat</keyword>
<feature type="region of interest" description="Disordered" evidence="4">
    <location>
        <begin position="1"/>
        <end position="29"/>
    </location>
</feature>
<gene>
    <name evidence="5" type="ORF">CMUS01_06998</name>
</gene>
<dbReference type="PROSITE" id="PS50297">
    <property type="entry name" value="ANK_REP_REGION"/>
    <property type="match status" value="2"/>
</dbReference>
<dbReference type="OrthoDB" id="341259at2759"/>
<dbReference type="InterPro" id="IPR036770">
    <property type="entry name" value="Ankyrin_rpt-contain_sf"/>
</dbReference>
<dbReference type="SMART" id="SM00248">
    <property type="entry name" value="ANK"/>
    <property type="match status" value="8"/>
</dbReference>
<dbReference type="Pfam" id="PF13637">
    <property type="entry name" value="Ank_4"/>
    <property type="match status" value="1"/>
</dbReference>
<evidence type="ECO:0000256" key="2">
    <source>
        <dbReference type="ARBA" id="ARBA00023043"/>
    </source>
</evidence>
<comment type="caution">
    <text evidence="5">The sequence shown here is derived from an EMBL/GenBank/DDBJ whole genome shotgun (WGS) entry which is preliminary data.</text>
</comment>
<dbReference type="PANTHER" id="PTHR24189:SF50">
    <property type="entry name" value="ANKYRIN REPEAT AND SOCS BOX PROTEIN 2"/>
    <property type="match status" value="1"/>
</dbReference>
<dbReference type="EMBL" id="WIGM01000241">
    <property type="protein sequence ID" value="KAF6832258.1"/>
    <property type="molecule type" value="Genomic_DNA"/>
</dbReference>
<name>A0A8H6KJ90_9PEZI</name>
<dbReference type="Pfam" id="PF00023">
    <property type="entry name" value="Ank"/>
    <property type="match status" value="1"/>
</dbReference>
<dbReference type="PROSITE" id="PS50088">
    <property type="entry name" value="ANK_REPEAT"/>
    <property type="match status" value="2"/>
</dbReference>
<proteinExistence type="predicted"/>
<evidence type="ECO:0000256" key="4">
    <source>
        <dbReference type="SAM" id="MobiDB-lite"/>
    </source>
</evidence>
<dbReference type="AlphaFoldDB" id="A0A8H6KJ90"/>